<dbReference type="FunFam" id="2.30.30.140:FF:000018">
    <property type="entry name" value="Serine/threonine-protein kinase 31"/>
    <property type="match status" value="1"/>
</dbReference>
<dbReference type="SMART" id="SM00318">
    <property type="entry name" value="SNc"/>
    <property type="match status" value="4"/>
</dbReference>
<gene>
    <name evidence="11" type="ORF">TD95_001334</name>
</gene>
<protein>
    <recommendedName>
        <fullName evidence="2">Probable endonuclease LCL3</fullName>
    </recommendedName>
    <alternativeName>
        <fullName evidence="3">Probable endonuclease lcl3</fullName>
    </alternativeName>
</protein>
<evidence type="ECO:0000256" key="1">
    <source>
        <dbReference type="ARBA" id="ARBA00004496"/>
    </source>
</evidence>
<dbReference type="SUPFAM" id="SSF50199">
    <property type="entry name" value="Staphylococcal nuclease"/>
    <property type="match status" value="5"/>
</dbReference>
<evidence type="ECO:0000313" key="12">
    <source>
        <dbReference type="Proteomes" id="UP000033483"/>
    </source>
</evidence>
<dbReference type="PROSITE" id="PS50830">
    <property type="entry name" value="TNASE_3"/>
    <property type="match status" value="4"/>
</dbReference>
<feature type="domain" description="Tudor" evidence="9">
    <location>
        <begin position="697"/>
        <end position="756"/>
    </location>
</feature>
<accession>A0A0F4ZMA3</accession>
<dbReference type="FunFam" id="2.40.50.90:FF:000010">
    <property type="entry name" value="Ribonuclease"/>
    <property type="match status" value="1"/>
</dbReference>
<reference evidence="11 12" key="1">
    <citation type="submission" date="2015-03" db="EMBL/GenBank/DDBJ databases">
        <authorList>
            <person name="Radwan O."/>
            <person name="Al-Naeli F.A."/>
            <person name="Rendon G.A."/>
            <person name="Fields C."/>
        </authorList>
    </citation>
    <scope>NUCLEOTIDE SEQUENCE [LARGE SCALE GENOMIC DNA]</scope>
    <source>
        <strain evidence="11">CR-DP1</strain>
    </source>
</reference>
<dbReference type="AlphaFoldDB" id="A0A0F4ZMA3"/>
<dbReference type="InterPro" id="IPR016685">
    <property type="entry name" value="Silence_cplx_Nase-comp_TudorSN"/>
</dbReference>
<feature type="compositionally biased region" description="Low complexity" evidence="8">
    <location>
        <begin position="630"/>
        <end position="642"/>
    </location>
</feature>
<dbReference type="PIRSF" id="PIRSF017179">
    <property type="entry name" value="RISC-Tudor-SN"/>
    <property type="match status" value="1"/>
</dbReference>
<dbReference type="Pfam" id="PF00565">
    <property type="entry name" value="SNase"/>
    <property type="match status" value="3"/>
</dbReference>
<evidence type="ECO:0000259" key="10">
    <source>
        <dbReference type="PROSITE" id="PS50830"/>
    </source>
</evidence>
<feature type="domain" description="TNase-like" evidence="10">
    <location>
        <begin position="485"/>
        <end position="618"/>
    </location>
</feature>
<dbReference type="PROSITE" id="PS50304">
    <property type="entry name" value="TUDOR"/>
    <property type="match status" value="1"/>
</dbReference>
<dbReference type="GO" id="GO:0003723">
    <property type="term" value="F:RNA binding"/>
    <property type="evidence" value="ECO:0007669"/>
    <property type="project" value="UniProtKB-UniRule"/>
</dbReference>
<dbReference type="Proteomes" id="UP000033483">
    <property type="component" value="Unassembled WGS sequence"/>
</dbReference>
<evidence type="ECO:0000256" key="6">
    <source>
        <dbReference type="ARBA" id="ARBA00022737"/>
    </source>
</evidence>
<dbReference type="GO" id="GO:0004518">
    <property type="term" value="F:nuclease activity"/>
    <property type="evidence" value="ECO:0007669"/>
    <property type="project" value="TreeGrafter"/>
</dbReference>
<dbReference type="EMBL" id="LAEV01000158">
    <property type="protein sequence ID" value="KKA30983.1"/>
    <property type="molecule type" value="Genomic_DNA"/>
</dbReference>
<feature type="domain" description="TNase-like" evidence="10">
    <location>
        <begin position="4"/>
        <end position="145"/>
    </location>
</feature>
<evidence type="ECO:0000259" key="9">
    <source>
        <dbReference type="PROSITE" id="PS50304"/>
    </source>
</evidence>
<dbReference type="Pfam" id="PF00567">
    <property type="entry name" value="TUDOR"/>
    <property type="match status" value="1"/>
</dbReference>
<keyword evidence="5" id="KW-0597">Phosphoprotein</keyword>
<dbReference type="FunFam" id="2.40.50.90:FF:000019">
    <property type="entry name" value="Transcription factor (Snd1/p100), putative"/>
    <property type="match status" value="1"/>
</dbReference>
<name>A0A0F4ZMA3_9PEZI</name>
<dbReference type="SUPFAM" id="SSF63748">
    <property type="entry name" value="Tudor/PWWP/MBT"/>
    <property type="match status" value="1"/>
</dbReference>
<feature type="region of interest" description="Disordered" evidence="8">
    <location>
        <begin position="612"/>
        <end position="650"/>
    </location>
</feature>
<comment type="caution">
    <text evidence="11">The sequence shown here is derived from an EMBL/GenBank/DDBJ whole genome shotgun (WGS) entry which is preliminary data.</text>
</comment>
<comment type="subcellular location">
    <subcellularLocation>
        <location evidence="1 7">Cytoplasm</location>
    </subcellularLocation>
</comment>
<dbReference type="GO" id="GO:0031332">
    <property type="term" value="C:RNAi effector complex"/>
    <property type="evidence" value="ECO:0007669"/>
    <property type="project" value="InterPro"/>
</dbReference>
<sequence>MVSKPFFAKVKSVVSGDTLVLSNPQRPDEERTFSLAFVTAPHLRREGDEPFAFQSREFLRENLIGQTVLCTPLYNVPALKRDFGSVQFGGKDGPILPEEALKCGWVKVREDAGRKEEDVDILARLDNLRNLEDQARMDDLGLWAGSGGNVVTHHDLGGADFIESYKGKTVDGIVERVLAGDRVLSRLMVSETKHYNVMTLIAGIRTPSTERTLADGSVQPGEEFGLEAKKFVEDRLHQRSVKVFIAGINNQGQLVASLLHPRGDISIFLLEAGLARCNDFHSTMLGEKMAALRAAEKTAQSQKLNLHKNHVSRSSEGSASDMIVSKIVSADTIFVRSKTGSDEKRISLASIRAPRTTESTEAPFRDVAKEYLRKKLIGKHVHVIVNGHKPATDGFEARDVATVTEKGKNINLTLIEEGWASVIRHRADDTDRAPNYDEMLAAQEKAKEEGKGMWSGKAPKGVQYADMSESVQKAKIQLSTLQRQRKIPAIVDFCKAGSRFTVLIPRENAKITMVLGGVRAPRAPRNNGEGGEPFGQEALELANRRCNQRDCQVDIHDIDKVGGFIGDLYVNRESFAKILVEEGLASVHAYSAEKAGNATELFAAEKRAKEGRKGMWHSWDPSQDEEYDEPAANTGAEAATETVPDKKPSDYREVCVSHVDENGRLKLQQVGTGTAALETMMSAFQVYHREARKTLTDVKVGEFVSAQYVDQRWYRARVRSNNRTAKVAEVVYIDYGNTQNIAWSKLRPLEAQFSKEKLRPQAMDASLSFIQLPTATHYLTEAVNVLLDEADGKKLVALFDFVDAKEGQNYVTLYEPGAGPFESFNRSLVGEGLAMVARKPKAWERNPAYAGYLKALKDTETEAKNMRLGMWEYGDITED</sequence>
<keyword evidence="4 7" id="KW-0963">Cytoplasm</keyword>
<dbReference type="SMART" id="SM00333">
    <property type="entry name" value="TUDOR"/>
    <property type="match status" value="1"/>
</dbReference>
<evidence type="ECO:0000256" key="4">
    <source>
        <dbReference type="ARBA" id="ARBA00022490"/>
    </source>
</evidence>
<evidence type="ECO:0000256" key="2">
    <source>
        <dbReference type="ARBA" id="ARBA00013404"/>
    </source>
</evidence>
<evidence type="ECO:0000256" key="3">
    <source>
        <dbReference type="ARBA" id="ARBA00014651"/>
    </source>
</evidence>
<keyword evidence="12" id="KW-1185">Reference proteome</keyword>
<dbReference type="GO" id="GO:0005634">
    <property type="term" value="C:nucleus"/>
    <property type="evidence" value="ECO:0007669"/>
    <property type="project" value="TreeGrafter"/>
</dbReference>
<feature type="domain" description="TNase-like" evidence="10">
    <location>
        <begin position="318"/>
        <end position="456"/>
    </location>
</feature>
<dbReference type="PANTHER" id="PTHR12302">
    <property type="entry name" value="EBNA2 BINDING PROTEIN P100"/>
    <property type="match status" value="1"/>
</dbReference>
<dbReference type="Gene3D" id="2.40.50.90">
    <property type="match status" value="5"/>
</dbReference>
<dbReference type="CDD" id="cd00175">
    <property type="entry name" value="SNc"/>
    <property type="match status" value="1"/>
</dbReference>
<dbReference type="GO" id="GO:0031047">
    <property type="term" value="P:regulatory ncRNA-mediated gene silencing"/>
    <property type="evidence" value="ECO:0007669"/>
    <property type="project" value="UniProtKB-UniRule"/>
</dbReference>
<dbReference type="OrthoDB" id="10023235at2759"/>
<keyword evidence="6" id="KW-0677">Repeat</keyword>
<dbReference type="GO" id="GO:0006402">
    <property type="term" value="P:mRNA catabolic process"/>
    <property type="evidence" value="ECO:0007669"/>
    <property type="project" value="UniProtKB-UniRule"/>
</dbReference>
<organism evidence="11 12">
    <name type="scientific">Thielaviopsis punctulata</name>
    <dbReference type="NCBI Taxonomy" id="72032"/>
    <lineage>
        <taxon>Eukaryota</taxon>
        <taxon>Fungi</taxon>
        <taxon>Dikarya</taxon>
        <taxon>Ascomycota</taxon>
        <taxon>Pezizomycotina</taxon>
        <taxon>Sordariomycetes</taxon>
        <taxon>Hypocreomycetidae</taxon>
        <taxon>Microascales</taxon>
        <taxon>Ceratocystidaceae</taxon>
        <taxon>Thielaviopsis</taxon>
    </lineage>
</organism>
<dbReference type="InterPro" id="IPR035437">
    <property type="entry name" value="SNase_OB-fold_sf"/>
</dbReference>
<evidence type="ECO:0000313" key="11">
    <source>
        <dbReference type="EMBL" id="KKA30983.1"/>
    </source>
</evidence>
<evidence type="ECO:0000256" key="7">
    <source>
        <dbReference type="PIRNR" id="PIRNR017179"/>
    </source>
</evidence>
<dbReference type="GO" id="GO:0005829">
    <property type="term" value="C:cytosol"/>
    <property type="evidence" value="ECO:0007669"/>
    <property type="project" value="UniProtKB-UniRule"/>
</dbReference>
<dbReference type="PANTHER" id="PTHR12302:SF2">
    <property type="entry name" value="STAPHYLOCOCCAL NUCLEASE DOMAIN-CONTAINING PROTEIN 1"/>
    <property type="match status" value="1"/>
</dbReference>
<evidence type="ECO:0000256" key="8">
    <source>
        <dbReference type="SAM" id="MobiDB-lite"/>
    </source>
</evidence>
<proteinExistence type="predicted"/>
<dbReference type="InterPro" id="IPR002999">
    <property type="entry name" value="Tudor"/>
</dbReference>
<feature type="domain" description="TNase-like" evidence="10">
    <location>
        <begin position="168"/>
        <end position="309"/>
    </location>
</feature>
<evidence type="ECO:0000256" key="5">
    <source>
        <dbReference type="ARBA" id="ARBA00022553"/>
    </source>
</evidence>
<dbReference type="InterPro" id="IPR016071">
    <property type="entry name" value="Staphylococal_nuclease_OB-fold"/>
</dbReference>
<dbReference type="Gene3D" id="2.30.30.140">
    <property type="match status" value="1"/>
</dbReference>